<evidence type="ECO:0000256" key="1">
    <source>
        <dbReference type="ARBA" id="ARBA00022729"/>
    </source>
</evidence>
<evidence type="ECO:0000259" key="2">
    <source>
        <dbReference type="Pfam" id="PF10342"/>
    </source>
</evidence>
<dbReference type="Pfam" id="PF10342">
    <property type="entry name" value="Kre9_KNH"/>
    <property type="match status" value="1"/>
</dbReference>
<dbReference type="OrthoDB" id="76090at2759"/>
<organism evidence="3">
    <name type="scientific">Aphanomyces invadans</name>
    <dbReference type="NCBI Taxonomy" id="157072"/>
    <lineage>
        <taxon>Eukaryota</taxon>
        <taxon>Sar</taxon>
        <taxon>Stramenopiles</taxon>
        <taxon>Oomycota</taxon>
        <taxon>Saprolegniomycetes</taxon>
        <taxon>Saprolegniales</taxon>
        <taxon>Verrucalvaceae</taxon>
        <taxon>Aphanomyces</taxon>
    </lineage>
</organism>
<sequence length="131" mass="14492">MRMLSPPPPNSAHLSRTLSMPSSKFLQDKSSEAKAFHITSPSFTTVWHRGETAIIQWECTSGSVIPEVRLVLLRSSNPHTCTLLADHVENNGFFVVSHVPSTLPTGGDYILRILSMDGRHGVDSNYFTIRA</sequence>
<accession>A0A024USW6</accession>
<dbReference type="RefSeq" id="XP_008862812.1">
    <property type="nucleotide sequence ID" value="XM_008864590.1"/>
</dbReference>
<protein>
    <recommendedName>
        <fullName evidence="2">Yeast cell wall synthesis Kre9/Knh1-like N-terminal domain-containing protein</fullName>
    </recommendedName>
</protein>
<feature type="domain" description="Yeast cell wall synthesis Kre9/Knh1-like N-terminal" evidence="2">
    <location>
        <begin position="40"/>
        <end position="126"/>
    </location>
</feature>
<dbReference type="VEuPathDB" id="FungiDB:H310_01478"/>
<keyword evidence="1" id="KW-0732">Signal</keyword>
<dbReference type="AlphaFoldDB" id="A0A024USW6"/>
<reference evidence="3" key="1">
    <citation type="submission" date="2013-12" db="EMBL/GenBank/DDBJ databases">
        <title>The Genome Sequence of Aphanomyces invadans NJM9701.</title>
        <authorList>
            <consortium name="The Broad Institute Genomics Platform"/>
            <person name="Russ C."/>
            <person name="Tyler B."/>
            <person name="van West P."/>
            <person name="Dieguez-Uribeondo J."/>
            <person name="Young S.K."/>
            <person name="Zeng Q."/>
            <person name="Gargeya S."/>
            <person name="Fitzgerald M."/>
            <person name="Abouelleil A."/>
            <person name="Alvarado L."/>
            <person name="Chapman S.B."/>
            <person name="Gainer-Dewar J."/>
            <person name="Goldberg J."/>
            <person name="Griggs A."/>
            <person name="Gujja S."/>
            <person name="Hansen M."/>
            <person name="Howarth C."/>
            <person name="Imamovic A."/>
            <person name="Ireland A."/>
            <person name="Larimer J."/>
            <person name="McCowan C."/>
            <person name="Murphy C."/>
            <person name="Pearson M."/>
            <person name="Poon T.W."/>
            <person name="Priest M."/>
            <person name="Roberts A."/>
            <person name="Saif S."/>
            <person name="Shea T."/>
            <person name="Sykes S."/>
            <person name="Wortman J."/>
            <person name="Nusbaum C."/>
            <person name="Birren B."/>
        </authorList>
    </citation>
    <scope>NUCLEOTIDE SEQUENCE [LARGE SCALE GENOMIC DNA]</scope>
    <source>
        <strain evidence="3">NJM9701</strain>
    </source>
</reference>
<dbReference type="GeneID" id="20078528"/>
<evidence type="ECO:0000313" key="3">
    <source>
        <dbReference type="EMBL" id="ETW09007.1"/>
    </source>
</evidence>
<dbReference type="EMBL" id="KI913953">
    <property type="protein sequence ID" value="ETW09007.1"/>
    <property type="molecule type" value="Genomic_DNA"/>
</dbReference>
<name>A0A024USW6_9STRA</name>
<dbReference type="InterPro" id="IPR018466">
    <property type="entry name" value="Kre9/Knh1-like_N"/>
</dbReference>
<proteinExistence type="predicted"/>
<gene>
    <name evidence="3" type="ORF">H310_01478</name>
</gene>